<organism evidence="3 4">
    <name type="scientific">Saprolegnia parasitica (strain CBS 223.65)</name>
    <dbReference type="NCBI Taxonomy" id="695850"/>
    <lineage>
        <taxon>Eukaryota</taxon>
        <taxon>Sar</taxon>
        <taxon>Stramenopiles</taxon>
        <taxon>Oomycota</taxon>
        <taxon>Saprolegniomycetes</taxon>
        <taxon>Saprolegniales</taxon>
        <taxon>Saprolegniaceae</taxon>
        <taxon>Saprolegnia</taxon>
    </lineage>
</organism>
<feature type="chain" id="PRO_5001636664" description="RxLR effector protein" evidence="2">
    <location>
        <begin position="20"/>
        <end position="126"/>
    </location>
</feature>
<proteinExistence type="predicted"/>
<evidence type="ECO:0000313" key="3">
    <source>
        <dbReference type="EMBL" id="KDO16634.1"/>
    </source>
</evidence>
<accession>A0A067BE52</accession>
<sequence>MVKGLLWFVGAILVAASSAKDEPSRMLRAATHTKGPTHLGYPINLDGPLDTESAPLVTTVIDEPSDDGSWDAPDDDDDGSKGDDDEPTNDDDEPTNDDDEPTDDDDEPTDDDDEPTDDNDEPTDEP</sequence>
<dbReference type="VEuPathDB" id="FungiDB:SPRG_17864"/>
<keyword evidence="2" id="KW-0732">Signal</keyword>
<feature type="signal peptide" evidence="2">
    <location>
        <begin position="1"/>
        <end position="19"/>
    </location>
</feature>
<reference evidence="3 4" key="1">
    <citation type="journal article" date="2013" name="PLoS Genet.">
        <title>Distinctive expansion of potential virulence genes in the genome of the oomycete fish pathogen Saprolegnia parasitica.</title>
        <authorList>
            <person name="Jiang R.H."/>
            <person name="de Bruijn I."/>
            <person name="Haas B.J."/>
            <person name="Belmonte R."/>
            <person name="Lobach L."/>
            <person name="Christie J."/>
            <person name="van den Ackerveken G."/>
            <person name="Bottin A."/>
            <person name="Bulone V."/>
            <person name="Diaz-Moreno S.M."/>
            <person name="Dumas B."/>
            <person name="Fan L."/>
            <person name="Gaulin E."/>
            <person name="Govers F."/>
            <person name="Grenville-Briggs L.J."/>
            <person name="Horner N.R."/>
            <person name="Levin J.Z."/>
            <person name="Mammella M."/>
            <person name="Meijer H.J."/>
            <person name="Morris P."/>
            <person name="Nusbaum C."/>
            <person name="Oome S."/>
            <person name="Phillips A.J."/>
            <person name="van Rooyen D."/>
            <person name="Rzeszutek E."/>
            <person name="Saraiva M."/>
            <person name="Secombes C.J."/>
            <person name="Seidl M.F."/>
            <person name="Snel B."/>
            <person name="Stassen J.H."/>
            <person name="Sykes S."/>
            <person name="Tripathy S."/>
            <person name="van den Berg H."/>
            <person name="Vega-Arreguin J.C."/>
            <person name="Wawra S."/>
            <person name="Young S.K."/>
            <person name="Zeng Q."/>
            <person name="Dieguez-Uribeondo J."/>
            <person name="Russ C."/>
            <person name="Tyler B.M."/>
            <person name="van West P."/>
        </authorList>
    </citation>
    <scope>NUCLEOTIDE SEQUENCE [LARGE SCALE GENOMIC DNA]</scope>
    <source>
        <strain evidence="3 4">CBS 223.65</strain>
    </source>
</reference>
<evidence type="ECO:0000256" key="1">
    <source>
        <dbReference type="SAM" id="MobiDB-lite"/>
    </source>
</evidence>
<dbReference type="AlphaFoldDB" id="A0A067BE52"/>
<evidence type="ECO:0008006" key="5">
    <source>
        <dbReference type="Google" id="ProtNLM"/>
    </source>
</evidence>
<name>A0A067BE52_SAPPC</name>
<feature type="compositionally biased region" description="Acidic residues" evidence="1">
    <location>
        <begin position="63"/>
        <end position="126"/>
    </location>
</feature>
<protein>
    <recommendedName>
        <fullName evidence="5">RxLR effector protein</fullName>
    </recommendedName>
</protein>
<feature type="non-terminal residue" evidence="3">
    <location>
        <position position="126"/>
    </location>
</feature>
<keyword evidence="4" id="KW-1185">Reference proteome</keyword>
<dbReference type="Proteomes" id="UP000030745">
    <property type="component" value="Unassembled WGS sequence"/>
</dbReference>
<dbReference type="EMBL" id="KK584009">
    <property type="protein sequence ID" value="KDO16634.1"/>
    <property type="molecule type" value="Genomic_DNA"/>
</dbReference>
<evidence type="ECO:0000256" key="2">
    <source>
        <dbReference type="SAM" id="SignalP"/>
    </source>
</evidence>
<dbReference type="KEGG" id="spar:SPRG_17864"/>
<dbReference type="RefSeq" id="XP_012212657.1">
    <property type="nucleotide sequence ID" value="XM_012357267.1"/>
</dbReference>
<feature type="region of interest" description="Disordered" evidence="1">
    <location>
        <begin position="19"/>
        <end position="126"/>
    </location>
</feature>
<gene>
    <name evidence="3" type="ORF">SPRG_17864</name>
</gene>
<dbReference type="GeneID" id="24139392"/>
<evidence type="ECO:0000313" key="4">
    <source>
        <dbReference type="Proteomes" id="UP000030745"/>
    </source>
</evidence>